<proteinExistence type="predicted"/>
<reference evidence="2" key="1">
    <citation type="submission" date="2011-01" db="EMBL/GenBank/DDBJ databases">
        <title>Complete sequence of chromosome of Acidobacterium sp. MP5ACTX9.</title>
        <authorList>
            <consortium name="US DOE Joint Genome Institute"/>
            <person name="Lucas S."/>
            <person name="Copeland A."/>
            <person name="Lapidus A."/>
            <person name="Cheng J.-F."/>
            <person name="Goodwin L."/>
            <person name="Pitluck S."/>
            <person name="Teshima H."/>
            <person name="Detter J.C."/>
            <person name="Han C."/>
            <person name="Tapia R."/>
            <person name="Land M."/>
            <person name="Hauser L."/>
            <person name="Kyrpides N."/>
            <person name="Ivanova N."/>
            <person name="Ovchinnikova G."/>
            <person name="Pagani I."/>
            <person name="Rawat S.R."/>
            <person name="Mannisto M."/>
            <person name="Haggblom M.M."/>
            <person name="Woyke T."/>
        </authorList>
    </citation>
    <scope>NUCLEOTIDE SEQUENCE [LARGE SCALE GENOMIC DNA]</scope>
    <source>
        <strain evidence="2">MP5ACTX9</strain>
    </source>
</reference>
<dbReference type="AlphaFoldDB" id="E8WXD3"/>
<gene>
    <name evidence="1" type="ordered locus">AciX9_0394</name>
</gene>
<dbReference type="KEGG" id="acm:AciX9_0394"/>
<dbReference type="PaxDb" id="1198114-AciX9_0394"/>
<sequence>MDAFERFPIVELTDLRDELRSAGLDSWQAGELLTAFLAARGYGVSNDEARGAASRLEARGCSVPHIQRELESLAFVM</sequence>
<evidence type="ECO:0000313" key="1">
    <source>
        <dbReference type="EMBL" id="ADW67466.1"/>
    </source>
</evidence>
<dbReference type="RefSeq" id="WP_013578794.1">
    <property type="nucleotide sequence ID" value="NC_015064.1"/>
</dbReference>
<dbReference type="eggNOG" id="ENOG50336KP">
    <property type="taxonomic scope" value="Bacteria"/>
</dbReference>
<dbReference type="OrthoDB" id="121471at2"/>
<accession>E8WXD3</accession>
<organism evidence="2">
    <name type="scientific">Granulicella tundricola (strain ATCC BAA-1859 / DSM 23138 / MP5ACTX9)</name>
    <dbReference type="NCBI Taxonomy" id="1198114"/>
    <lineage>
        <taxon>Bacteria</taxon>
        <taxon>Pseudomonadati</taxon>
        <taxon>Acidobacteriota</taxon>
        <taxon>Terriglobia</taxon>
        <taxon>Terriglobales</taxon>
        <taxon>Acidobacteriaceae</taxon>
        <taxon>Granulicella</taxon>
    </lineage>
</organism>
<dbReference type="EMBL" id="CP002480">
    <property type="protein sequence ID" value="ADW67466.1"/>
    <property type="molecule type" value="Genomic_DNA"/>
</dbReference>
<name>E8WXD3_GRATM</name>
<evidence type="ECO:0000313" key="2">
    <source>
        <dbReference type="Proteomes" id="UP000000343"/>
    </source>
</evidence>
<keyword evidence="2" id="KW-1185">Reference proteome</keyword>
<dbReference type="HOGENOM" id="CLU_2604845_0_0_0"/>
<protein>
    <submittedName>
        <fullName evidence="1">Uncharacterized protein</fullName>
    </submittedName>
</protein>
<dbReference type="Proteomes" id="UP000000343">
    <property type="component" value="Chromosome"/>
</dbReference>
<dbReference type="STRING" id="1198114.AciX9_0394"/>